<dbReference type="AlphaFoldDB" id="A0A5J5F4N8"/>
<protein>
    <submittedName>
        <fullName evidence="2">Uncharacterized protein</fullName>
    </submittedName>
</protein>
<proteinExistence type="predicted"/>
<evidence type="ECO:0000313" key="3">
    <source>
        <dbReference type="Proteomes" id="UP000326924"/>
    </source>
</evidence>
<sequence length="106" mass="11989">MSTHQPPHGRTNPPGNDSSESEDEYTTAEGRYRSRVKKYKSPAEFSTPSVYQKGEEVYVYNPGQRQPLGPYVIVEVLGKEQYRIKETASGRVHPKLVQGHSLLVKE</sequence>
<gene>
    <name evidence="2" type="ORF">FN846DRAFT_448352</name>
</gene>
<dbReference type="Proteomes" id="UP000326924">
    <property type="component" value="Unassembled WGS sequence"/>
</dbReference>
<evidence type="ECO:0000256" key="1">
    <source>
        <dbReference type="SAM" id="MobiDB-lite"/>
    </source>
</evidence>
<name>A0A5J5F4N8_9PEZI</name>
<comment type="caution">
    <text evidence="2">The sequence shown here is derived from an EMBL/GenBank/DDBJ whole genome shotgun (WGS) entry which is preliminary data.</text>
</comment>
<reference evidence="2 3" key="1">
    <citation type="submission" date="2019-09" db="EMBL/GenBank/DDBJ databases">
        <title>Draft genome of the ectomycorrhizal ascomycete Sphaerosporella brunnea.</title>
        <authorList>
            <consortium name="DOE Joint Genome Institute"/>
            <person name="Benucci G.M."/>
            <person name="Marozzi G."/>
            <person name="Antonielli L."/>
            <person name="Sanchez S."/>
            <person name="Marco P."/>
            <person name="Wang X."/>
            <person name="Falini L.B."/>
            <person name="Barry K."/>
            <person name="Haridas S."/>
            <person name="Lipzen A."/>
            <person name="Labutti K."/>
            <person name="Grigoriev I.V."/>
            <person name="Murat C."/>
            <person name="Martin F."/>
            <person name="Albertini E."/>
            <person name="Donnini D."/>
            <person name="Bonito G."/>
        </authorList>
    </citation>
    <scope>NUCLEOTIDE SEQUENCE [LARGE SCALE GENOMIC DNA]</scope>
    <source>
        <strain evidence="2 3">Sb_GMNB300</strain>
    </source>
</reference>
<feature type="region of interest" description="Disordered" evidence="1">
    <location>
        <begin position="1"/>
        <end position="30"/>
    </location>
</feature>
<accession>A0A5J5F4N8</accession>
<dbReference type="InParanoid" id="A0A5J5F4N8"/>
<dbReference type="EMBL" id="VXIS01000037">
    <property type="protein sequence ID" value="KAA8911286.1"/>
    <property type="molecule type" value="Genomic_DNA"/>
</dbReference>
<keyword evidence="3" id="KW-1185">Reference proteome</keyword>
<evidence type="ECO:0000313" key="2">
    <source>
        <dbReference type="EMBL" id="KAA8911286.1"/>
    </source>
</evidence>
<organism evidence="2 3">
    <name type="scientific">Sphaerosporella brunnea</name>
    <dbReference type="NCBI Taxonomy" id="1250544"/>
    <lineage>
        <taxon>Eukaryota</taxon>
        <taxon>Fungi</taxon>
        <taxon>Dikarya</taxon>
        <taxon>Ascomycota</taxon>
        <taxon>Pezizomycotina</taxon>
        <taxon>Pezizomycetes</taxon>
        <taxon>Pezizales</taxon>
        <taxon>Pyronemataceae</taxon>
        <taxon>Sphaerosporella</taxon>
    </lineage>
</organism>